<evidence type="ECO:0000256" key="3">
    <source>
        <dbReference type="ARBA" id="ARBA00022801"/>
    </source>
</evidence>
<evidence type="ECO:0000313" key="7">
    <source>
        <dbReference type="EMBL" id="KAL3786751.1"/>
    </source>
</evidence>
<name>A0ABD3PHK2_9STRA</name>
<evidence type="ECO:0000259" key="6">
    <source>
        <dbReference type="PROSITE" id="PS50056"/>
    </source>
</evidence>
<dbReference type="PANTHER" id="PTHR10159:SF521">
    <property type="entry name" value="LEUCINE RICH REPEAT AND PHOSPHATASE DOMAIN CONTAINING PROTEIN"/>
    <property type="match status" value="1"/>
</dbReference>
<dbReference type="CDD" id="cd14498">
    <property type="entry name" value="DSP"/>
    <property type="match status" value="1"/>
</dbReference>
<evidence type="ECO:0000256" key="2">
    <source>
        <dbReference type="ARBA" id="ARBA00013064"/>
    </source>
</evidence>
<proteinExistence type="inferred from homology"/>
<evidence type="ECO:0000256" key="4">
    <source>
        <dbReference type="ARBA" id="ARBA00022912"/>
    </source>
</evidence>
<evidence type="ECO:0000256" key="5">
    <source>
        <dbReference type="SAM" id="MobiDB-lite"/>
    </source>
</evidence>
<gene>
    <name evidence="7" type="ORF">HJC23_005314</name>
</gene>
<feature type="compositionally biased region" description="Basic and acidic residues" evidence="5">
    <location>
        <begin position="340"/>
        <end position="352"/>
    </location>
</feature>
<dbReference type="InterPro" id="IPR016130">
    <property type="entry name" value="Tyr_Pase_AS"/>
</dbReference>
<feature type="region of interest" description="Disordered" evidence="5">
    <location>
        <begin position="305"/>
        <end position="327"/>
    </location>
</feature>
<keyword evidence="3" id="KW-0378">Hydrolase</keyword>
<dbReference type="Pfam" id="PF00782">
    <property type="entry name" value="DSPc"/>
    <property type="match status" value="1"/>
</dbReference>
<keyword evidence="4" id="KW-0904">Protein phosphatase</keyword>
<dbReference type="SMART" id="SM00195">
    <property type="entry name" value="DSPc"/>
    <property type="match status" value="1"/>
</dbReference>
<dbReference type="GO" id="GO:0004725">
    <property type="term" value="F:protein tyrosine phosphatase activity"/>
    <property type="evidence" value="ECO:0007669"/>
    <property type="project" value="UniProtKB-EC"/>
</dbReference>
<feature type="region of interest" description="Disordered" evidence="5">
    <location>
        <begin position="237"/>
        <end position="272"/>
    </location>
</feature>
<dbReference type="PROSITE" id="PS50056">
    <property type="entry name" value="TYR_PHOSPHATASE_2"/>
    <property type="match status" value="1"/>
</dbReference>
<sequence length="366" mass="40167">MILIYTHPTSRNNLYLGGKDDAKSLSKLQQRNVRRVLNVTPAKVAGITAGVPNYFEGKVDPGGCKIQYKRIPVYDASTSDMLSYAEEIVNFISNGLHHGSVLVHCQRGVSRSATAVIMFLIRGIVPTTSCETPLQFLSDFQFVVTFMTHHPIIFNNDKIANDPVEIRIRKANMTYEQSLQLCQKRRRVVDPIPAFCEQLKEYEKDCREWGYLTAVNQEENAKNGLVKGAGFENVASQASSNTFTGEKRKLDASGGASCRNDHKRGTLVGAAPPPPQVPFLATCSVNPKVICPSVGPYDRKSSTAISESNLNVETSDNETPPNTEVNLHGSVVVQEPVDMCNKESPGDAELPKRKSSIIGPSMHQSS</sequence>
<feature type="domain" description="Tyrosine specific protein phosphatases" evidence="6">
    <location>
        <begin position="79"/>
        <end position="121"/>
    </location>
</feature>
<keyword evidence="8" id="KW-1185">Reference proteome</keyword>
<dbReference type="Proteomes" id="UP001516023">
    <property type="component" value="Unassembled WGS sequence"/>
</dbReference>
<dbReference type="EMBL" id="JABMIG020000188">
    <property type="protein sequence ID" value="KAL3786751.1"/>
    <property type="molecule type" value="Genomic_DNA"/>
</dbReference>
<dbReference type="AlphaFoldDB" id="A0ABD3PHK2"/>
<evidence type="ECO:0000313" key="8">
    <source>
        <dbReference type="Proteomes" id="UP001516023"/>
    </source>
</evidence>
<organism evidence="7 8">
    <name type="scientific">Cyclotella cryptica</name>
    <dbReference type="NCBI Taxonomy" id="29204"/>
    <lineage>
        <taxon>Eukaryota</taxon>
        <taxon>Sar</taxon>
        <taxon>Stramenopiles</taxon>
        <taxon>Ochrophyta</taxon>
        <taxon>Bacillariophyta</taxon>
        <taxon>Coscinodiscophyceae</taxon>
        <taxon>Thalassiosirophycidae</taxon>
        <taxon>Stephanodiscales</taxon>
        <taxon>Stephanodiscaceae</taxon>
        <taxon>Cyclotella</taxon>
    </lineage>
</organism>
<comment type="caution">
    <text evidence="7">The sequence shown here is derived from an EMBL/GenBank/DDBJ whole genome shotgun (WGS) entry which is preliminary data.</text>
</comment>
<dbReference type="InterPro" id="IPR029021">
    <property type="entry name" value="Prot-tyrosine_phosphatase-like"/>
</dbReference>
<dbReference type="EC" id="3.1.3.48" evidence="2"/>
<dbReference type="Gene3D" id="3.90.190.10">
    <property type="entry name" value="Protein tyrosine phosphatase superfamily"/>
    <property type="match status" value="1"/>
</dbReference>
<dbReference type="InterPro" id="IPR000387">
    <property type="entry name" value="Tyr_Pase_dom"/>
</dbReference>
<dbReference type="PROSITE" id="PS00383">
    <property type="entry name" value="TYR_PHOSPHATASE_1"/>
    <property type="match status" value="1"/>
</dbReference>
<dbReference type="PANTHER" id="PTHR10159">
    <property type="entry name" value="DUAL SPECIFICITY PROTEIN PHOSPHATASE"/>
    <property type="match status" value="1"/>
</dbReference>
<dbReference type="SUPFAM" id="SSF52799">
    <property type="entry name" value="(Phosphotyrosine protein) phosphatases II"/>
    <property type="match status" value="1"/>
</dbReference>
<evidence type="ECO:0000256" key="1">
    <source>
        <dbReference type="ARBA" id="ARBA00008601"/>
    </source>
</evidence>
<accession>A0ABD3PHK2</accession>
<reference evidence="7 8" key="1">
    <citation type="journal article" date="2020" name="G3 (Bethesda)">
        <title>Improved Reference Genome for Cyclotella cryptica CCMP332, a Model for Cell Wall Morphogenesis, Salinity Adaptation, and Lipid Production in Diatoms (Bacillariophyta).</title>
        <authorList>
            <person name="Roberts W.R."/>
            <person name="Downey K.M."/>
            <person name="Ruck E.C."/>
            <person name="Traller J.C."/>
            <person name="Alverson A.J."/>
        </authorList>
    </citation>
    <scope>NUCLEOTIDE SEQUENCE [LARGE SCALE GENOMIC DNA]</scope>
    <source>
        <strain evidence="7 8">CCMP332</strain>
    </source>
</reference>
<comment type="similarity">
    <text evidence="1">Belongs to the protein-tyrosine phosphatase family. Non-receptor class dual specificity subfamily.</text>
</comment>
<feature type="region of interest" description="Disordered" evidence="5">
    <location>
        <begin position="340"/>
        <end position="366"/>
    </location>
</feature>
<dbReference type="InterPro" id="IPR020422">
    <property type="entry name" value="TYR_PHOSPHATASE_DUAL_dom"/>
</dbReference>
<dbReference type="InterPro" id="IPR000340">
    <property type="entry name" value="Dual-sp_phosphatase_cat-dom"/>
</dbReference>
<protein>
    <recommendedName>
        <fullName evidence="2">protein-tyrosine-phosphatase</fullName>
        <ecNumber evidence="2">3.1.3.48</ecNumber>
    </recommendedName>
</protein>
<feature type="compositionally biased region" description="Polar residues" evidence="5">
    <location>
        <begin position="305"/>
        <end position="325"/>
    </location>
</feature>